<gene>
    <name evidence="2" type="ORF">BDP27DRAFT_986704</name>
</gene>
<evidence type="ECO:0000313" key="2">
    <source>
        <dbReference type="EMBL" id="KAF9066768.1"/>
    </source>
</evidence>
<comment type="caution">
    <text evidence="2">The sequence shown here is derived from an EMBL/GenBank/DDBJ whole genome shotgun (WGS) entry which is preliminary data.</text>
</comment>
<dbReference type="OrthoDB" id="10669189at2759"/>
<proteinExistence type="predicted"/>
<dbReference type="Proteomes" id="UP000772434">
    <property type="component" value="Unassembled WGS sequence"/>
</dbReference>
<feature type="compositionally biased region" description="Acidic residues" evidence="1">
    <location>
        <begin position="92"/>
        <end position="101"/>
    </location>
</feature>
<name>A0A9P5U6E8_9AGAR</name>
<reference evidence="2" key="1">
    <citation type="submission" date="2020-11" db="EMBL/GenBank/DDBJ databases">
        <authorList>
            <consortium name="DOE Joint Genome Institute"/>
            <person name="Ahrendt S."/>
            <person name="Riley R."/>
            <person name="Andreopoulos W."/>
            <person name="Labutti K."/>
            <person name="Pangilinan J."/>
            <person name="Ruiz-Duenas F.J."/>
            <person name="Barrasa J.M."/>
            <person name="Sanchez-Garcia M."/>
            <person name="Camarero S."/>
            <person name="Miyauchi S."/>
            <person name="Serrano A."/>
            <person name="Linde D."/>
            <person name="Babiker R."/>
            <person name="Drula E."/>
            <person name="Ayuso-Fernandez I."/>
            <person name="Pacheco R."/>
            <person name="Padilla G."/>
            <person name="Ferreira P."/>
            <person name="Barriuso J."/>
            <person name="Kellner H."/>
            <person name="Castanera R."/>
            <person name="Alfaro M."/>
            <person name="Ramirez L."/>
            <person name="Pisabarro A.G."/>
            <person name="Kuo A."/>
            <person name="Tritt A."/>
            <person name="Lipzen A."/>
            <person name="He G."/>
            <person name="Yan M."/>
            <person name="Ng V."/>
            <person name="Cullen D."/>
            <person name="Martin F."/>
            <person name="Rosso M.-N."/>
            <person name="Henrissat B."/>
            <person name="Hibbett D."/>
            <person name="Martinez A.T."/>
            <person name="Grigoriev I.V."/>
        </authorList>
    </citation>
    <scope>NUCLEOTIDE SEQUENCE</scope>
    <source>
        <strain evidence="2">AH 40177</strain>
    </source>
</reference>
<sequence length="159" mass="16014">MTIAAAYTSNASNASVHSNGSNSGMDIDADADGDGDADGDPDDAEVEGDLAALVDQAGPSPTRPSSGSRQHRNNNSNHIRNDDVDIATLAGVDDDDPDDYDSPATTNALRRQQAARVSGGPAKASVGEVTSGPESADGDAELDLLEAVDAAEANSSTSS</sequence>
<protein>
    <submittedName>
        <fullName evidence="2">Uncharacterized protein</fullName>
    </submittedName>
</protein>
<organism evidence="2 3">
    <name type="scientific">Rhodocollybia butyracea</name>
    <dbReference type="NCBI Taxonomy" id="206335"/>
    <lineage>
        <taxon>Eukaryota</taxon>
        <taxon>Fungi</taxon>
        <taxon>Dikarya</taxon>
        <taxon>Basidiomycota</taxon>
        <taxon>Agaricomycotina</taxon>
        <taxon>Agaricomycetes</taxon>
        <taxon>Agaricomycetidae</taxon>
        <taxon>Agaricales</taxon>
        <taxon>Marasmiineae</taxon>
        <taxon>Omphalotaceae</taxon>
        <taxon>Rhodocollybia</taxon>
    </lineage>
</organism>
<evidence type="ECO:0000313" key="3">
    <source>
        <dbReference type="Proteomes" id="UP000772434"/>
    </source>
</evidence>
<dbReference type="EMBL" id="JADNRY010000082">
    <property type="protein sequence ID" value="KAF9066768.1"/>
    <property type="molecule type" value="Genomic_DNA"/>
</dbReference>
<evidence type="ECO:0000256" key="1">
    <source>
        <dbReference type="SAM" id="MobiDB-lite"/>
    </source>
</evidence>
<keyword evidence="3" id="KW-1185">Reference proteome</keyword>
<feature type="region of interest" description="Disordered" evidence="1">
    <location>
        <begin position="1"/>
        <end position="139"/>
    </location>
</feature>
<dbReference type="AlphaFoldDB" id="A0A9P5U6E8"/>
<accession>A0A9P5U6E8</accession>
<feature type="compositionally biased region" description="Low complexity" evidence="1">
    <location>
        <begin position="1"/>
        <end position="15"/>
    </location>
</feature>
<feature type="compositionally biased region" description="Acidic residues" evidence="1">
    <location>
        <begin position="27"/>
        <end position="48"/>
    </location>
</feature>
<feature type="compositionally biased region" description="Low complexity" evidence="1">
    <location>
        <begin position="58"/>
        <end position="68"/>
    </location>
</feature>